<feature type="transmembrane region" description="Helical" evidence="2">
    <location>
        <begin position="479"/>
        <end position="512"/>
    </location>
</feature>
<gene>
    <name evidence="5" type="ORF">ACFPFO_16925</name>
</gene>
<feature type="transmembrane region" description="Helical" evidence="2">
    <location>
        <begin position="429"/>
        <end position="458"/>
    </location>
</feature>
<keyword evidence="6" id="KW-1185">Reference proteome</keyword>
<dbReference type="InterPro" id="IPR011335">
    <property type="entry name" value="Restrct_endonuc-II-like"/>
</dbReference>
<evidence type="ECO:0000256" key="2">
    <source>
        <dbReference type="SAM" id="Phobius"/>
    </source>
</evidence>
<dbReference type="EMBL" id="JBHSJG010000047">
    <property type="protein sequence ID" value="MFC4989406.1"/>
    <property type="molecule type" value="Genomic_DNA"/>
</dbReference>
<dbReference type="InterPro" id="IPR039519">
    <property type="entry name" value="YokE-like_PH"/>
</dbReference>
<feature type="compositionally biased region" description="Polar residues" evidence="1">
    <location>
        <begin position="171"/>
        <end position="191"/>
    </location>
</feature>
<name>A0ABD5QHW9_9EURY</name>
<proteinExistence type="predicted"/>
<dbReference type="Proteomes" id="UP001595925">
    <property type="component" value="Unassembled WGS sequence"/>
</dbReference>
<dbReference type="EC" id="3.1.21.-" evidence="5"/>
<keyword evidence="2" id="KW-0472">Membrane</keyword>
<feature type="region of interest" description="Disordered" evidence="1">
    <location>
        <begin position="159"/>
        <end position="191"/>
    </location>
</feature>
<comment type="caution">
    <text evidence="5">The sequence shown here is derived from an EMBL/GenBank/DDBJ whole genome shotgun (WGS) entry which is preliminary data.</text>
</comment>
<dbReference type="GO" id="GO:0004519">
    <property type="term" value="F:endonuclease activity"/>
    <property type="evidence" value="ECO:0007669"/>
    <property type="project" value="UniProtKB-KW"/>
</dbReference>
<accession>A0ABD5QHW9</accession>
<evidence type="ECO:0000256" key="1">
    <source>
        <dbReference type="SAM" id="MobiDB-lite"/>
    </source>
</evidence>
<keyword evidence="5" id="KW-0540">Nuclease</keyword>
<dbReference type="InterPro" id="IPR052906">
    <property type="entry name" value="Type_IV_Methyl-Rstrct_Enzyme"/>
</dbReference>
<feature type="domain" description="Restriction endonuclease type IV Mrr" evidence="3">
    <location>
        <begin position="201"/>
        <end position="315"/>
    </location>
</feature>
<evidence type="ECO:0000259" key="3">
    <source>
        <dbReference type="Pfam" id="PF04471"/>
    </source>
</evidence>
<evidence type="ECO:0000313" key="5">
    <source>
        <dbReference type="EMBL" id="MFC4989406.1"/>
    </source>
</evidence>
<keyword evidence="5" id="KW-0255">Endonuclease</keyword>
<organism evidence="5 6">
    <name type="scientific">Saliphagus infecundisoli</name>
    <dbReference type="NCBI Taxonomy" id="1849069"/>
    <lineage>
        <taxon>Archaea</taxon>
        <taxon>Methanobacteriati</taxon>
        <taxon>Methanobacteriota</taxon>
        <taxon>Stenosarchaea group</taxon>
        <taxon>Halobacteria</taxon>
        <taxon>Halobacteriales</taxon>
        <taxon>Natrialbaceae</taxon>
        <taxon>Saliphagus</taxon>
    </lineage>
</organism>
<keyword evidence="5" id="KW-0378">Hydrolase</keyword>
<feature type="compositionally biased region" description="Polar residues" evidence="1">
    <location>
        <begin position="343"/>
        <end position="356"/>
    </location>
</feature>
<evidence type="ECO:0000313" key="6">
    <source>
        <dbReference type="Proteomes" id="UP001595925"/>
    </source>
</evidence>
<keyword evidence="2" id="KW-0812">Transmembrane</keyword>
<protein>
    <submittedName>
        <fullName evidence="5">Restriction endonuclease</fullName>
        <ecNumber evidence="5">3.1.21.-</ecNumber>
    </submittedName>
</protein>
<dbReference type="PANTHER" id="PTHR30015:SF6">
    <property type="entry name" value="SLL1429 PROTEIN"/>
    <property type="match status" value="1"/>
</dbReference>
<dbReference type="AlphaFoldDB" id="A0ABD5QHW9"/>
<dbReference type="Gene3D" id="3.40.1350.10">
    <property type="match status" value="1"/>
</dbReference>
<feature type="domain" description="YokE-like PH" evidence="4">
    <location>
        <begin position="47"/>
        <end position="153"/>
    </location>
</feature>
<evidence type="ECO:0000259" key="4">
    <source>
        <dbReference type="Pfam" id="PF14470"/>
    </source>
</evidence>
<sequence>MGIFDWGSSDDELLAVQEFTQNAQGKTVTKDHLTRDFKKDSSVLSYLRKNEQPHFILWNRSKGLTYNEKGKKDTVKPPSDYRSFLIFTDQRVIFLIGSRFQRTLEYDDLESIDSSSGIMKHRLSIKTLYANYEFYVSNSVDSDELRNSTAFLQKQAGLGEQGTEDLHHAPSKSTANPLPQSSESTSIPKANQNRSEIFQRLRQMDPYDFEHFVADLWRAQGWETTVSQESVDQGVDIVATKKSPFPQKQVIQVKRYAKDNTIGSPKVQQYSSLRQQEEGADVSVIVTTSSFTRQAEEIAQNLNVKLVDADDIYTLLEETDRFDLVSEYAPLPVESRQEPVKMNSKTSDTSLQTQTSEISDKLNESGLLSNEKECPSCGEEMTHSWRKDIVFPAQKCNQCDSVYYVSDDDLTSIDEYLSERDSNASKHGYYGIVGSVALSVLSFSAPIFGLLAWILFPLSISRDTQYIRGHSGKDIATGYWVWGAAILPVVGAFSVGIPGFVLAVVGLGIIYYVQRYRIEDVPVQADSDRIIPSLLEKVK</sequence>
<dbReference type="SUPFAM" id="SSF52980">
    <property type="entry name" value="Restriction endonuclease-like"/>
    <property type="match status" value="1"/>
</dbReference>
<dbReference type="Pfam" id="PF14470">
    <property type="entry name" value="bPH_3"/>
    <property type="match status" value="1"/>
</dbReference>
<dbReference type="RefSeq" id="WP_224830356.1">
    <property type="nucleotide sequence ID" value="NZ_JAIVEF010000051.1"/>
</dbReference>
<feature type="region of interest" description="Disordered" evidence="1">
    <location>
        <begin position="335"/>
        <end position="356"/>
    </location>
</feature>
<dbReference type="InterPro" id="IPR011856">
    <property type="entry name" value="tRNA_endonuc-like_dom_sf"/>
</dbReference>
<dbReference type="InterPro" id="IPR007560">
    <property type="entry name" value="Restrct_endonuc_IV_Mrr"/>
</dbReference>
<dbReference type="PANTHER" id="PTHR30015">
    <property type="entry name" value="MRR RESTRICTION SYSTEM PROTEIN"/>
    <property type="match status" value="1"/>
</dbReference>
<dbReference type="Pfam" id="PF04471">
    <property type="entry name" value="Mrr_cat"/>
    <property type="match status" value="1"/>
</dbReference>
<keyword evidence="2" id="KW-1133">Transmembrane helix</keyword>
<dbReference type="GO" id="GO:0016787">
    <property type="term" value="F:hydrolase activity"/>
    <property type="evidence" value="ECO:0007669"/>
    <property type="project" value="UniProtKB-KW"/>
</dbReference>
<reference evidence="5 6" key="1">
    <citation type="journal article" date="2019" name="Int. J. Syst. Evol. Microbiol.">
        <title>The Global Catalogue of Microorganisms (GCM) 10K type strain sequencing project: providing services to taxonomists for standard genome sequencing and annotation.</title>
        <authorList>
            <consortium name="The Broad Institute Genomics Platform"/>
            <consortium name="The Broad Institute Genome Sequencing Center for Infectious Disease"/>
            <person name="Wu L."/>
            <person name="Ma J."/>
        </authorList>
    </citation>
    <scope>NUCLEOTIDE SEQUENCE [LARGE SCALE GENOMIC DNA]</scope>
    <source>
        <strain evidence="5 6">CGMCC 1.15824</strain>
    </source>
</reference>